<protein>
    <submittedName>
        <fullName evidence="1">Uncharacterized protein</fullName>
    </submittedName>
</protein>
<dbReference type="Proteomes" id="UP000001861">
    <property type="component" value="Unassembled WGS sequence"/>
</dbReference>
<dbReference type="KEGG" id="cci:CC1G_02107"/>
<reference evidence="1 2" key="1">
    <citation type="journal article" date="2010" name="Proc. Natl. Acad. Sci. U.S.A.">
        <title>Insights into evolution of multicellular fungi from the assembled chromosomes of the mushroom Coprinopsis cinerea (Coprinus cinereus).</title>
        <authorList>
            <person name="Stajich J.E."/>
            <person name="Wilke S.K."/>
            <person name="Ahren D."/>
            <person name="Au C.H."/>
            <person name="Birren B.W."/>
            <person name="Borodovsky M."/>
            <person name="Burns C."/>
            <person name="Canback B."/>
            <person name="Casselton L.A."/>
            <person name="Cheng C.K."/>
            <person name="Deng J."/>
            <person name="Dietrich F.S."/>
            <person name="Fargo D.C."/>
            <person name="Farman M.L."/>
            <person name="Gathman A.C."/>
            <person name="Goldberg J."/>
            <person name="Guigo R."/>
            <person name="Hoegger P.J."/>
            <person name="Hooker J.B."/>
            <person name="Huggins A."/>
            <person name="James T.Y."/>
            <person name="Kamada T."/>
            <person name="Kilaru S."/>
            <person name="Kodira C."/>
            <person name="Kues U."/>
            <person name="Kupfer D."/>
            <person name="Kwan H.S."/>
            <person name="Lomsadze A."/>
            <person name="Li W."/>
            <person name="Lilly W.W."/>
            <person name="Ma L.J."/>
            <person name="Mackey A.J."/>
            <person name="Manning G."/>
            <person name="Martin F."/>
            <person name="Muraguchi H."/>
            <person name="Natvig D.O."/>
            <person name="Palmerini H."/>
            <person name="Ramesh M.A."/>
            <person name="Rehmeyer C.J."/>
            <person name="Roe B.A."/>
            <person name="Shenoy N."/>
            <person name="Stanke M."/>
            <person name="Ter-Hovhannisyan V."/>
            <person name="Tunlid A."/>
            <person name="Velagapudi R."/>
            <person name="Vision T.J."/>
            <person name="Zeng Q."/>
            <person name="Zolan M.E."/>
            <person name="Pukkila P.J."/>
        </authorList>
    </citation>
    <scope>NUCLEOTIDE SEQUENCE [LARGE SCALE GENOMIC DNA]</scope>
    <source>
        <strain evidence="2">Okayama-7 / 130 / ATCC MYA-4618 / FGSC 9003</strain>
    </source>
</reference>
<gene>
    <name evidence="1" type="ORF">CC1G_02107</name>
</gene>
<dbReference type="VEuPathDB" id="FungiDB:CC1G_02107"/>
<dbReference type="HOGENOM" id="CLU_1310041_0_0_1"/>
<comment type="caution">
    <text evidence="1">The sequence shown here is derived from an EMBL/GenBank/DDBJ whole genome shotgun (WGS) entry which is preliminary data.</text>
</comment>
<name>A8NK77_COPC7</name>
<dbReference type="AlphaFoldDB" id="A8NK77"/>
<dbReference type="EMBL" id="AACS02000010">
    <property type="protein sequence ID" value="EAU87348.2"/>
    <property type="molecule type" value="Genomic_DNA"/>
</dbReference>
<dbReference type="RefSeq" id="XP_001834371.2">
    <property type="nucleotide sequence ID" value="XM_001834319.2"/>
</dbReference>
<organism evidence="1 2">
    <name type="scientific">Coprinopsis cinerea (strain Okayama-7 / 130 / ATCC MYA-4618 / FGSC 9003)</name>
    <name type="common">Inky cap fungus</name>
    <name type="synonym">Hormographiella aspergillata</name>
    <dbReference type="NCBI Taxonomy" id="240176"/>
    <lineage>
        <taxon>Eukaryota</taxon>
        <taxon>Fungi</taxon>
        <taxon>Dikarya</taxon>
        <taxon>Basidiomycota</taxon>
        <taxon>Agaricomycotina</taxon>
        <taxon>Agaricomycetes</taxon>
        <taxon>Agaricomycetidae</taxon>
        <taxon>Agaricales</taxon>
        <taxon>Agaricineae</taxon>
        <taxon>Psathyrellaceae</taxon>
        <taxon>Coprinopsis</taxon>
    </lineage>
</organism>
<sequence length="210" mass="24085">MSSFATITHIEHAKPAKKSLHLLQYGSTHVSTRRTEPRFGTWTLVIRERGSPFAVVFHVEATVCTKLGGTTVDQPPRYHYKMKAKTLKLSKKRIIDANGNLRMMMDPEAFQLAPHLTPIRSFRLTSFEEEQTAGIWEVLPKALEDAVHVNTEPEWTVSQRWVEHALRRLRDAGFDVPAVERSVLNRALEKFNVVGGDDNYLLNFLNNEYR</sequence>
<dbReference type="GeneID" id="6010885"/>
<evidence type="ECO:0000313" key="2">
    <source>
        <dbReference type="Proteomes" id="UP000001861"/>
    </source>
</evidence>
<accession>A8NK77</accession>
<evidence type="ECO:0000313" key="1">
    <source>
        <dbReference type="EMBL" id="EAU87348.2"/>
    </source>
</evidence>
<keyword evidence="2" id="KW-1185">Reference proteome</keyword>
<dbReference type="InParanoid" id="A8NK77"/>
<proteinExistence type="predicted"/>